<dbReference type="AlphaFoldDB" id="A0AA41ZJ89"/>
<dbReference type="PANTHER" id="PTHR11054">
    <property type="entry name" value="6-PHOSPHOGLUCONOLACTONASE"/>
    <property type="match status" value="1"/>
</dbReference>
<dbReference type="CDD" id="cd01400">
    <property type="entry name" value="6PGL"/>
    <property type="match status" value="1"/>
</dbReference>
<dbReference type="GO" id="GO:0005975">
    <property type="term" value="P:carbohydrate metabolic process"/>
    <property type="evidence" value="ECO:0007669"/>
    <property type="project" value="UniProtKB-UniRule"/>
</dbReference>
<dbReference type="InterPro" id="IPR006148">
    <property type="entry name" value="Glc/Gal-6P_isomerase"/>
</dbReference>
<dbReference type="Pfam" id="PF01182">
    <property type="entry name" value="Glucosamine_iso"/>
    <property type="match status" value="1"/>
</dbReference>
<dbReference type="Gene3D" id="3.40.50.1360">
    <property type="match status" value="1"/>
</dbReference>
<dbReference type="GO" id="GO:0017057">
    <property type="term" value="F:6-phosphogluconolactonase activity"/>
    <property type="evidence" value="ECO:0007669"/>
    <property type="project" value="UniProtKB-UniRule"/>
</dbReference>
<comment type="caution">
    <text evidence="9">The sequence shown here is derived from an EMBL/GenBank/DDBJ whole genome shotgun (WGS) entry which is preliminary data.</text>
</comment>
<comment type="similarity">
    <text evidence="4 7">Belongs to the glucosamine/galactosamine-6-phosphate isomerase family. 6-phosphogluconolactonase subfamily.</text>
</comment>
<dbReference type="NCBIfam" id="TIGR01198">
    <property type="entry name" value="pgl"/>
    <property type="match status" value="1"/>
</dbReference>
<comment type="function">
    <text evidence="2 7">Hydrolysis of 6-phosphogluconolactone to 6-phosphogluconate.</text>
</comment>
<evidence type="ECO:0000256" key="6">
    <source>
        <dbReference type="ARBA" id="ARBA00020337"/>
    </source>
</evidence>
<dbReference type="InterPro" id="IPR039104">
    <property type="entry name" value="6PGL"/>
</dbReference>
<dbReference type="PANTHER" id="PTHR11054:SF0">
    <property type="entry name" value="6-PHOSPHOGLUCONOLACTONASE"/>
    <property type="match status" value="1"/>
</dbReference>
<keyword evidence="7 9" id="KW-0378">Hydrolase</keyword>
<reference evidence="9" key="1">
    <citation type="submission" date="2022-11" db="EMBL/GenBank/DDBJ databases">
        <title>Larsenimonas rhizosphaerae sp. nov., isolated from a tidal mudflat.</title>
        <authorList>
            <person name="Lee S.D."/>
            <person name="Kim I.S."/>
        </authorList>
    </citation>
    <scope>NUCLEOTIDE SEQUENCE</scope>
    <source>
        <strain evidence="9">GH2-1</strain>
    </source>
</reference>
<accession>A0AA41ZJ89</accession>
<comment type="catalytic activity">
    <reaction evidence="1 7">
        <text>6-phospho-D-glucono-1,5-lactone + H2O = 6-phospho-D-gluconate + H(+)</text>
        <dbReference type="Rhea" id="RHEA:12556"/>
        <dbReference type="ChEBI" id="CHEBI:15377"/>
        <dbReference type="ChEBI" id="CHEBI:15378"/>
        <dbReference type="ChEBI" id="CHEBI:57955"/>
        <dbReference type="ChEBI" id="CHEBI:58759"/>
        <dbReference type="EC" id="3.1.1.31"/>
    </reaction>
</comment>
<dbReference type="RefSeq" id="WP_265896557.1">
    <property type="nucleotide sequence ID" value="NZ_JAPIVE010000003.1"/>
</dbReference>
<sequence>MKTTDYTASDAREVLACSLAEAVAAALREDLVEQARATLIVSGGSTPVPFFKALSRQHLDWARVDVTLADERWVGEDSQDSNTRLVKQHLIAQEASAAVFHPLVNQADSPEEGVSTLEAQMAQLSWPASVVVLGMGGDGHTASLFPDSPQLAYGLETDKLLLAVRSPSVPQARISFSASALSNARRHFLHVTGDEKRSVFADAFGGNDVKALPIRAFMSQALSLYWAP</sequence>
<evidence type="ECO:0000256" key="3">
    <source>
        <dbReference type="ARBA" id="ARBA00004961"/>
    </source>
</evidence>
<evidence type="ECO:0000259" key="8">
    <source>
        <dbReference type="Pfam" id="PF01182"/>
    </source>
</evidence>
<dbReference type="Proteomes" id="UP001165678">
    <property type="component" value="Unassembled WGS sequence"/>
</dbReference>
<evidence type="ECO:0000256" key="4">
    <source>
        <dbReference type="ARBA" id="ARBA00010662"/>
    </source>
</evidence>
<dbReference type="EMBL" id="JAPIVE010000003">
    <property type="protein sequence ID" value="MCX2524928.1"/>
    <property type="molecule type" value="Genomic_DNA"/>
</dbReference>
<feature type="domain" description="Glucosamine/galactosamine-6-phosphate isomerase" evidence="8">
    <location>
        <begin position="12"/>
        <end position="226"/>
    </location>
</feature>
<evidence type="ECO:0000313" key="10">
    <source>
        <dbReference type="Proteomes" id="UP001165678"/>
    </source>
</evidence>
<evidence type="ECO:0000256" key="7">
    <source>
        <dbReference type="RuleBase" id="RU365095"/>
    </source>
</evidence>
<dbReference type="InterPro" id="IPR037171">
    <property type="entry name" value="NagB/RpiA_transferase-like"/>
</dbReference>
<proteinExistence type="inferred from homology"/>
<dbReference type="GO" id="GO:0006098">
    <property type="term" value="P:pentose-phosphate shunt"/>
    <property type="evidence" value="ECO:0007669"/>
    <property type="project" value="InterPro"/>
</dbReference>
<protein>
    <recommendedName>
        <fullName evidence="6 7">6-phosphogluconolactonase</fullName>
        <shortName evidence="7">6PGL</shortName>
        <ecNumber evidence="5 7">3.1.1.31</ecNumber>
    </recommendedName>
</protein>
<evidence type="ECO:0000256" key="2">
    <source>
        <dbReference type="ARBA" id="ARBA00002681"/>
    </source>
</evidence>
<keyword evidence="10" id="KW-1185">Reference proteome</keyword>
<dbReference type="InterPro" id="IPR005900">
    <property type="entry name" value="6-phosphogluconolactonase_DevB"/>
</dbReference>
<gene>
    <name evidence="7 9" type="primary">pgl</name>
    <name evidence="9" type="ORF">OQ287_11810</name>
</gene>
<name>A0AA41ZJ89_9GAMM</name>
<comment type="pathway">
    <text evidence="3 7">Carbohydrate degradation; pentose phosphate pathway; D-ribulose 5-phosphate from D-glucose 6-phosphate (oxidative stage): step 2/3.</text>
</comment>
<evidence type="ECO:0000256" key="1">
    <source>
        <dbReference type="ARBA" id="ARBA00000832"/>
    </source>
</evidence>
<organism evidence="9 10">
    <name type="scientific">Larsenimonas rhizosphaerae</name>
    <dbReference type="NCBI Taxonomy" id="2944682"/>
    <lineage>
        <taxon>Bacteria</taxon>
        <taxon>Pseudomonadati</taxon>
        <taxon>Pseudomonadota</taxon>
        <taxon>Gammaproteobacteria</taxon>
        <taxon>Oceanospirillales</taxon>
        <taxon>Halomonadaceae</taxon>
        <taxon>Larsenimonas</taxon>
    </lineage>
</organism>
<dbReference type="SUPFAM" id="SSF100950">
    <property type="entry name" value="NagB/RpiA/CoA transferase-like"/>
    <property type="match status" value="1"/>
</dbReference>
<evidence type="ECO:0000313" key="9">
    <source>
        <dbReference type="EMBL" id="MCX2524928.1"/>
    </source>
</evidence>
<evidence type="ECO:0000256" key="5">
    <source>
        <dbReference type="ARBA" id="ARBA00013198"/>
    </source>
</evidence>
<dbReference type="EC" id="3.1.1.31" evidence="5 7"/>